<evidence type="ECO:0000256" key="2">
    <source>
        <dbReference type="ARBA" id="ARBA00013090"/>
    </source>
</evidence>
<dbReference type="NCBIfam" id="TIGR00067">
    <property type="entry name" value="glut_race"/>
    <property type="match status" value="1"/>
</dbReference>
<evidence type="ECO:0000313" key="9">
    <source>
        <dbReference type="Proteomes" id="UP001154240"/>
    </source>
</evidence>
<dbReference type="InterPro" id="IPR001920">
    <property type="entry name" value="Asp/Glu_race"/>
</dbReference>
<keyword evidence="6 7" id="KW-0961">Cell wall biogenesis/degradation</keyword>
<sequence length="270" mass="29845">MIGIFDSGVGGMTVARAVEQLLPQYRIAYFGDLARTPYGSKSPETIIAYARQNTEFLLGQGAKIIIVACNTAASVASEILQQEFAEPIFEVISPAVTKAVAASRSGRIGVIGTRATIKSGVYEKKILDEQPEYTVYSQACPLLVPLVEEGWLNKRETKMILRRYLQPLRLRQVDTFVLGCTHYPLLKELIQPRIGKRVTIIDSSEVVAESVALFLENNPAIAQQLERNGESHYYVSDVTDAAVDIARKVFGRPITLEKVASDIFNRSHLS</sequence>
<dbReference type="EMBL" id="JAPHEH010000001">
    <property type="protein sequence ID" value="MDG4476242.1"/>
    <property type="molecule type" value="Genomic_DNA"/>
</dbReference>
<evidence type="ECO:0000256" key="6">
    <source>
        <dbReference type="ARBA" id="ARBA00023316"/>
    </source>
</evidence>
<dbReference type="GO" id="GO:0008360">
    <property type="term" value="P:regulation of cell shape"/>
    <property type="evidence" value="ECO:0007669"/>
    <property type="project" value="UniProtKB-KW"/>
</dbReference>
<evidence type="ECO:0000256" key="3">
    <source>
        <dbReference type="ARBA" id="ARBA00022960"/>
    </source>
</evidence>
<dbReference type="Proteomes" id="UP001154240">
    <property type="component" value="Unassembled WGS sequence"/>
</dbReference>
<comment type="function">
    <text evidence="7">Provides the (R)-glutamate required for cell wall biosynthesis.</text>
</comment>
<dbReference type="GO" id="GO:0009252">
    <property type="term" value="P:peptidoglycan biosynthetic process"/>
    <property type="evidence" value="ECO:0007669"/>
    <property type="project" value="UniProtKB-UniRule"/>
</dbReference>
<protein>
    <recommendedName>
        <fullName evidence="2 7">Glutamate racemase</fullName>
        <ecNumber evidence="2 7">5.1.1.3</ecNumber>
    </recommendedName>
</protein>
<keyword evidence="5 7" id="KW-0413">Isomerase</keyword>
<evidence type="ECO:0000256" key="7">
    <source>
        <dbReference type="HAMAP-Rule" id="MF_00258"/>
    </source>
</evidence>
<feature type="binding site" evidence="7">
    <location>
        <begin position="70"/>
        <end position="71"/>
    </location>
    <ligand>
        <name>substrate</name>
    </ligand>
</feature>
<dbReference type="SUPFAM" id="SSF53681">
    <property type="entry name" value="Aspartate/glutamate racemase"/>
    <property type="match status" value="2"/>
</dbReference>
<dbReference type="RefSeq" id="WP_307633212.1">
    <property type="nucleotide sequence ID" value="NZ_JAPHEH010000001.1"/>
</dbReference>
<comment type="caution">
    <text evidence="8">The sequence shown here is derived from an EMBL/GenBank/DDBJ whole genome shotgun (WGS) entry which is preliminary data.</text>
</comment>
<feature type="binding site" evidence="7">
    <location>
        <begin position="6"/>
        <end position="7"/>
    </location>
    <ligand>
        <name>substrate</name>
    </ligand>
</feature>
<dbReference type="AlphaFoldDB" id="A0A9X4RQG2"/>
<feature type="binding site" evidence="7">
    <location>
        <begin position="181"/>
        <end position="182"/>
    </location>
    <ligand>
        <name>substrate</name>
    </ligand>
</feature>
<comment type="similarity">
    <text evidence="7">Belongs to the aspartate/glutamate racemases family.</text>
</comment>
<comment type="catalytic activity">
    <reaction evidence="1 7">
        <text>L-glutamate = D-glutamate</text>
        <dbReference type="Rhea" id="RHEA:12813"/>
        <dbReference type="ChEBI" id="CHEBI:29985"/>
        <dbReference type="ChEBI" id="CHEBI:29986"/>
        <dbReference type="EC" id="5.1.1.3"/>
    </reaction>
</comment>
<name>A0A9X4RQG2_9BACT</name>
<dbReference type="GO" id="GO:0008881">
    <property type="term" value="F:glutamate racemase activity"/>
    <property type="evidence" value="ECO:0007669"/>
    <property type="project" value="UniProtKB-UniRule"/>
</dbReference>
<proteinExistence type="inferred from homology"/>
<reference evidence="8" key="1">
    <citation type="journal article" date="2022" name="bioRxiv">
        <title>Thiovibrio frasassiensisgen. nov., sp. nov., an autotrophic, elemental sulfur disproportionating bacterium isolated from sulfidic karst sediment, and proposal of Thiovibrionaceae fam. nov.</title>
        <authorList>
            <person name="Aronson H."/>
            <person name="Thomas C."/>
            <person name="Bhattacharyya M."/>
            <person name="Eckstein S."/>
            <person name="Jensen S."/>
            <person name="Barco R."/>
            <person name="Macalady J."/>
            <person name="Amend J."/>
        </authorList>
    </citation>
    <scope>NUCLEOTIDE SEQUENCE</scope>
    <source>
        <strain evidence="8">RS19-109</strain>
    </source>
</reference>
<evidence type="ECO:0000256" key="4">
    <source>
        <dbReference type="ARBA" id="ARBA00022984"/>
    </source>
</evidence>
<evidence type="ECO:0000256" key="5">
    <source>
        <dbReference type="ARBA" id="ARBA00023235"/>
    </source>
</evidence>
<keyword evidence="3 7" id="KW-0133">Cell shape</keyword>
<comment type="pathway">
    <text evidence="7">Cell wall biogenesis; peptidoglycan biosynthesis.</text>
</comment>
<dbReference type="Gene3D" id="3.40.50.1860">
    <property type="match status" value="2"/>
</dbReference>
<evidence type="ECO:0000256" key="1">
    <source>
        <dbReference type="ARBA" id="ARBA00001602"/>
    </source>
</evidence>
<dbReference type="PANTHER" id="PTHR21198:SF2">
    <property type="entry name" value="GLUTAMATE RACEMASE"/>
    <property type="match status" value="1"/>
</dbReference>
<dbReference type="FunFam" id="3.40.50.1860:FF:000001">
    <property type="entry name" value="Glutamate racemase"/>
    <property type="match status" value="1"/>
</dbReference>
<reference evidence="8" key="2">
    <citation type="submission" date="2022-10" db="EMBL/GenBank/DDBJ databases">
        <authorList>
            <person name="Aronson H.S."/>
        </authorList>
    </citation>
    <scope>NUCLEOTIDE SEQUENCE</scope>
    <source>
        <strain evidence="8">RS19-109</strain>
    </source>
</reference>
<organism evidence="8 9">
    <name type="scientific">Thiovibrio frasassiensis</name>
    <dbReference type="NCBI Taxonomy" id="2984131"/>
    <lineage>
        <taxon>Bacteria</taxon>
        <taxon>Pseudomonadati</taxon>
        <taxon>Thermodesulfobacteriota</taxon>
        <taxon>Desulfobulbia</taxon>
        <taxon>Desulfobulbales</taxon>
        <taxon>Thiovibrionaceae</taxon>
        <taxon>Thiovibrio</taxon>
    </lineage>
</organism>
<feature type="active site" description="Proton donor/acceptor" evidence="7">
    <location>
        <position position="69"/>
    </location>
</feature>
<dbReference type="HAMAP" id="MF_00258">
    <property type="entry name" value="Glu_racemase"/>
    <property type="match status" value="1"/>
</dbReference>
<dbReference type="PANTHER" id="PTHR21198">
    <property type="entry name" value="GLUTAMATE RACEMASE"/>
    <property type="match status" value="1"/>
</dbReference>
<feature type="active site" description="Proton donor/acceptor" evidence="7">
    <location>
        <position position="180"/>
    </location>
</feature>
<accession>A0A9X4RQG2</accession>
<dbReference type="Pfam" id="PF01177">
    <property type="entry name" value="Asp_Glu_race"/>
    <property type="match status" value="1"/>
</dbReference>
<dbReference type="EC" id="5.1.1.3" evidence="2 7"/>
<gene>
    <name evidence="7 8" type="primary">murI</name>
    <name evidence="8" type="ORF">OLX77_08750</name>
</gene>
<dbReference type="InterPro" id="IPR015942">
    <property type="entry name" value="Asp/Glu/hydantoin_racemase"/>
</dbReference>
<keyword evidence="4 7" id="KW-0573">Peptidoglycan synthesis</keyword>
<dbReference type="GO" id="GO:0071555">
    <property type="term" value="P:cell wall organization"/>
    <property type="evidence" value="ECO:0007669"/>
    <property type="project" value="UniProtKB-KW"/>
</dbReference>
<feature type="binding site" evidence="7">
    <location>
        <begin position="38"/>
        <end position="39"/>
    </location>
    <ligand>
        <name>substrate</name>
    </ligand>
</feature>
<evidence type="ECO:0000313" key="8">
    <source>
        <dbReference type="EMBL" id="MDG4476242.1"/>
    </source>
</evidence>
<keyword evidence="9" id="KW-1185">Reference proteome</keyword>
<dbReference type="InterPro" id="IPR004391">
    <property type="entry name" value="Glu_race"/>
</dbReference>